<dbReference type="OrthoDB" id="10402864at2759"/>
<organism evidence="2">
    <name type="scientific">Caenorhabditis remanei</name>
    <name type="common">Caenorhabditis vulgaris</name>
    <dbReference type="NCBI Taxonomy" id="31234"/>
    <lineage>
        <taxon>Eukaryota</taxon>
        <taxon>Metazoa</taxon>
        <taxon>Ecdysozoa</taxon>
        <taxon>Nematoda</taxon>
        <taxon>Chromadorea</taxon>
        <taxon>Rhabditida</taxon>
        <taxon>Rhabditina</taxon>
        <taxon>Rhabditomorpha</taxon>
        <taxon>Rhabditoidea</taxon>
        <taxon>Rhabditidae</taxon>
        <taxon>Peloderinae</taxon>
        <taxon>Caenorhabditis</taxon>
    </lineage>
</organism>
<gene>
    <name evidence="1" type="ORF">CRE_17680</name>
</gene>
<dbReference type="InParanoid" id="E3NQD0"/>
<dbReference type="eggNOG" id="KOG2579">
    <property type="taxonomic scope" value="Eukaryota"/>
</dbReference>
<proteinExistence type="predicted"/>
<reference evidence="1" key="1">
    <citation type="submission" date="2007-07" db="EMBL/GenBank/DDBJ databases">
        <title>PCAP assembly of the Caenorhabditis remanei genome.</title>
        <authorList>
            <consortium name="The Caenorhabditis remanei Sequencing Consortium"/>
            <person name="Wilson R.K."/>
        </authorList>
    </citation>
    <scope>NUCLEOTIDE SEQUENCE [LARGE SCALE GENOMIC DNA]</scope>
    <source>
        <strain evidence="1">PB4641</strain>
    </source>
</reference>
<evidence type="ECO:0000313" key="1">
    <source>
        <dbReference type="EMBL" id="EFO84503.1"/>
    </source>
</evidence>
<protein>
    <submittedName>
        <fullName evidence="1">Uncharacterized protein</fullName>
    </submittedName>
</protein>
<dbReference type="AlphaFoldDB" id="E3NQD0"/>
<name>E3NQD0_CAERE</name>
<sequence>MLMWFVDEIICKSSEDFNATLRNSKKIEQLLSTSTADVTPYFQVLIREIDNPSGNLLDGTPCTPFGFTGFGCNTLLTGGVAVGSDITTTLSGTALNTHGETKISNLNLILKDVSANAATEFTFHSDIKPILGKI</sequence>
<keyword evidence="2" id="KW-1185">Reference proteome</keyword>
<dbReference type="STRING" id="31234.E3NQD0"/>
<evidence type="ECO:0000313" key="2">
    <source>
        <dbReference type="Proteomes" id="UP000008281"/>
    </source>
</evidence>
<dbReference type="EMBL" id="DS269510">
    <property type="protein sequence ID" value="EFO84503.1"/>
    <property type="molecule type" value="Genomic_DNA"/>
</dbReference>
<accession>E3NQD0</accession>
<dbReference type="Proteomes" id="UP000008281">
    <property type="component" value="Unassembled WGS sequence"/>
</dbReference>
<dbReference type="HOGENOM" id="CLU_1898153_0_0_1"/>